<evidence type="ECO:0000313" key="5">
    <source>
        <dbReference type="EMBL" id="SHL51591.1"/>
    </source>
</evidence>
<dbReference type="OrthoDB" id="9792152at2"/>
<name>A0A1M7B9J5_9FLAO</name>
<dbReference type="Proteomes" id="UP000184120">
    <property type="component" value="Unassembled WGS sequence"/>
</dbReference>
<dbReference type="Pfam" id="PF18962">
    <property type="entry name" value="Por_Secre_tail"/>
    <property type="match status" value="1"/>
</dbReference>
<accession>A0A1M7B9J5</accession>
<dbReference type="AlphaFoldDB" id="A0A1M7B9J5"/>
<dbReference type="STRING" id="1434701.SAMN05443634_11093"/>
<sequence length="757" mass="84900">MNKPLLVPIIALAAVTSYAQNWELVSEKEASPHAKKEYQISNNQKIFKLDRETLEEKLAKTASRGKNSIGTIITMPTVNGKLERFEIWEASNFSEIGQAKYPHIRSYIGKSLVDPHTSIRFSTGPSGISSTIFRANNSSEYLETYSADGKYFEIHQRKTAKHSNHQSKENINHSIVPLPTNNPSTDNNELKILRLALSVTGEYSQYFGGTKEKALEAMNNTLTRVNVIMERDLAINLRFIDDIEKLIYTNPETDPYSVYVDGVSPSLYHSTNNWMVELQTNLRDNIGEDNYDLGHLLGYNIDDRSSSYRPSINCVGCVCESSFPKGKGSGISSRFLGVPKGEDFDYDVFTHQIGHQLGANHTYTHLPEGNTTQVEPGAGSTIMGTTGTYSEMKVQENVDDYFAHVSIQQIKNNIDSKSCGIRSKIINTPPQIELDKKIYHIPVGTAFKLDAKINDKENDAVLVNWEQNDLDLKNEGDFDSKVYPRKIEGPNFRSVKPSTETYRYFPRFDHILNNNLFDTQNINIPTWENVSTWESLNVIPREYNFTITARDSNPNGPLNSFEKVKVISTNSSAFRINTPNSNNKLPINNTTFDVTWNVANTNLAPIETSHVKVSISWDEGNTFDELGIVENTGLANFAVPEKAKLVNDGYIMIEAVDNIFLAVQKFSSEEVLSTVDINTQKIEIFPNPSNGDFTIDLKANGNVKLDIVDLNGRVVYTETININGNYKKAIHSKLSAGTYIIQAISNECKMTSKILIK</sequence>
<proteinExistence type="predicted"/>
<keyword evidence="1 2" id="KW-0732">Signal</keyword>
<dbReference type="InterPro" id="IPR024079">
    <property type="entry name" value="MetalloPept_cat_dom_sf"/>
</dbReference>
<reference evidence="6" key="2">
    <citation type="submission" date="2016-11" db="EMBL/GenBank/DDBJ databases">
        <authorList>
            <person name="Varghese N."/>
            <person name="Submissions S."/>
        </authorList>
    </citation>
    <scope>NUCLEOTIDE SEQUENCE [LARGE SCALE GENOMIC DNA]</scope>
    <source>
        <strain evidence="6">DSM 27989</strain>
    </source>
</reference>
<keyword evidence="7" id="KW-1185">Reference proteome</keyword>
<dbReference type="GO" id="GO:0004222">
    <property type="term" value="F:metalloendopeptidase activity"/>
    <property type="evidence" value="ECO:0007669"/>
    <property type="project" value="InterPro"/>
</dbReference>
<feature type="chain" id="PRO_5012929343" evidence="2">
    <location>
        <begin position="20"/>
        <end position="757"/>
    </location>
</feature>
<evidence type="ECO:0000256" key="2">
    <source>
        <dbReference type="SAM" id="SignalP"/>
    </source>
</evidence>
<dbReference type="InterPro" id="IPR026444">
    <property type="entry name" value="Secre_tail"/>
</dbReference>
<dbReference type="Proteomes" id="UP000650994">
    <property type="component" value="Unassembled WGS sequence"/>
</dbReference>
<evidence type="ECO:0000313" key="6">
    <source>
        <dbReference type="Proteomes" id="UP000184120"/>
    </source>
</evidence>
<feature type="signal peptide" evidence="2">
    <location>
        <begin position="1"/>
        <end position="19"/>
    </location>
</feature>
<dbReference type="EMBL" id="BMFL01000007">
    <property type="protein sequence ID" value="GGE96231.1"/>
    <property type="molecule type" value="Genomic_DNA"/>
</dbReference>
<evidence type="ECO:0000259" key="3">
    <source>
        <dbReference type="PROSITE" id="PS50215"/>
    </source>
</evidence>
<dbReference type="PROSITE" id="PS50215">
    <property type="entry name" value="ADAM_MEPRO"/>
    <property type="match status" value="1"/>
</dbReference>
<dbReference type="InterPro" id="IPR001590">
    <property type="entry name" value="Peptidase_M12B"/>
</dbReference>
<gene>
    <name evidence="4" type="ORF">GCM10010984_12170</name>
    <name evidence="5" type="ORF">SAMN05443634_11093</name>
</gene>
<feature type="domain" description="Peptidase M12B" evidence="3">
    <location>
        <begin position="191"/>
        <end position="418"/>
    </location>
</feature>
<dbReference type="NCBIfam" id="TIGR04183">
    <property type="entry name" value="Por_Secre_tail"/>
    <property type="match status" value="1"/>
</dbReference>
<evidence type="ECO:0000313" key="4">
    <source>
        <dbReference type="EMBL" id="GGE96231.1"/>
    </source>
</evidence>
<reference evidence="5" key="3">
    <citation type="submission" date="2016-11" db="EMBL/GenBank/DDBJ databases">
        <authorList>
            <person name="Jaros S."/>
            <person name="Januszkiewicz K."/>
            <person name="Wedrychowicz H."/>
        </authorList>
    </citation>
    <scope>NUCLEOTIDE SEQUENCE [LARGE SCALE GENOMIC DNA]</scope>
    <source>
        <strain evidence="5">DSM 27989</strain>
    </source>
</reference>
<dbReference type="RefSeq" id="WP_072933341.1">
    <property type="nucleotide sequence ID" value="NZ_BMFL01000007.1"/>
</dbReference>
<reference evidence="7" key="4">
    <citation type="journal article" date="2019" name="Int. J. Syst. Evol. Microbiol.">
        <title>The Global Catalogue of Microorganisms (GCM) 10K type strain sequencing project: providing services to taxonomists for standard genome sequencing and annotation.</title>
        <authorList>
            <consortium name="The Broad Institute Genomics Platform"/>
            <consortium name="The Broad Institute Genome Sequencing Center for Infectious Disease"/>
            <person name="Wu L."/>
            <person name="Ma J."/>
        </authorList>
    </citation>
    <scope>NUCLEOTIDE SEQUENCE [LARGE SCALE GENOMIC DNA]</scope>
    <source>
        <strain evidence="7">CGMCC 1.12707</strain>
    </source>
</reference>
<dbReference type="SUPFAM" id="SSF55486">
    <property type="entry name" value="Metalloproteases ('zincins'), catalytic domain"/>
    <property type="match status" value="1"/>
</dbReference>
<evidence type="ECO:0000313" key="7">
    <source>
        <dbReference type="Proteomes" id="UP000650994"/>
    </source>
</evidence>
<dbReference type="Pfam" id="PF13583">
    <property type="entry name" value="Reprolysin_4"/>
    <property type="match status" value="1"/>
</dbReference>
<protein>
    <submittedName>
        <fullName evidence="5">Por secretion system C-terminal sorting domain-containing protein</fullName>
    </submittedName>
</protein>
<dbReference type="GO" id="GO:0006508">
    <property type="term" value="P:proteolysis"/>
    <property type="evidence" value="ECO:0007669"/>
    <property type="project" value="InterPro"/>
</dbReference>
<dbReference type="EMBL" id="FRBH01000010">
    <property type="protein sequence ID" value="SHL51591.1"/>
    <property type="molecule type" value="Genomic_DNA"/>
</dbReference>
<dbReference type="Gene3D" id="3.40.390.10">
    <property type="entry name" value="Collagenase (Catalytic Domain)"/>
    <property type="match status" value="1"/>
</dbReference>
<reference evidence="4" key="1">
    <citation type="journal article" date="2014" name="Int. J. Syst. Evol. Microbiol.">
        <title>Complete genome of a new Firmicutes species belonging to the dominant human colonic microbiota ('Ruminococcus bicirculans') reveals two chromosomes and a selective capacity to utilize plant glucans.</title>
        <authorList>
            <consortium name="NISC Comparative Sequencing Program"/>
            <person name="Wegmann U."/>
            <person name="Louis P."/>
            <person name="Goesmann A."/>
            <person name="Henrissat B."/>
            <person name="Duncan S.H."/>
            <person name="Flint H.J."/>
        </authorList>
    </citation>
    <scope>NUCLEOTIDE SEQUENCE</scope>
    <source>
        <strain evidence="4">CGMCC 1.12707</strain>
    </source>
</reference>
<organism evidence="5 6">
    <name type="scientific">Chishuiella changwenlii</name>
    <dbReference type="NCBI Taxonomy" id="1434701"/>
    <lineage>
        <taxon>Bacteria</taxon>
        <taxon>Pseudomonadati</taxon>
        <taxon>Bacteroidota</taxon>
        <taxon>Flavobacteriia</taxon>
        <taxon>Flavobacteriales</taxon>
        <taxon>Weeksellaceae</taxon>
        <taxon>Chishuiella</taxon>
    </lineage>
</organism>
<evidence type="ECO:0000256" key="1">
    <source>
        <dbReference type="ARBA" id="ARBA00022729"/>
    </source>
</evidence>
<reference evidence="4" key="5">
    <citation type="submission" date="2024-05" db="EMBL/GenBank/DDBJ databases">
        <authorList>
            <person name="Sun Q."/>
            <person name="Zhou Y."/>
        </authorList>
    </citation>
    <scope>NUCLEOTIDE SEQUENCE</scope>
    <source>
        <strain evidence="4">CGMCC 1.12707</strain>
    </source>
</reference>